<dbReference type="Gene3D" id="3.40.50.2000">
    <property type="entry name" value="Glycogen Phosphorylase B"/>
    <property type="match status" value="2"/>
</dbReference>
<dbReference type="PANTHER" id="PTHR12526">
    <property type="entry name" value="GLYCOSYLTRANSFERASE"/>
    <property type="match status" value="1"/>
</dbReference>
<keyword evidence="4" id="KW-1185">Reference proteome</keyword>
<gene>
    <name evidence="3" type="ORF">SAMN04515673_10447</name>
</gene>
<sequence>MFQRPDAETGEMPPDHTKDAVRSAPICLVSEMYPPTLGGVAGAARRLARLLHSLGHSVHVVTTIDRSESPEGGVESRDEDGVWVHRVSQKRPSNSTKFLLRDAILQLDDRVGFQLFQGFFLPAAHPCLLAVEASGIWRPVIASIRGNDVITLKDHPFHRTTILHSLEHADWITSVNAAYLDLVAEDVEVSGRSSVIRNGVMPVPAGAPMWRLDQSNRGRVGLVGELRKVKDIPLLVRGYNGVPASLRSGLLLAGFFTDPEEERWAETLVQEFGLGGEVTLTGPFAHGEVFDHLRRMHVYVQCSAFEGLPNALLEAASLGVPLVATAVGGMAEVLDHEVSGLLVPHGDPAALAGALARILGDDGLAAALSQGARALAAELSPEAERADWSALYDRLLGQSAESVQPAGSF</sequence>
<protein>
    <submittedName>
        <fullName evidence="3">Glycosyltransferase involved in cell wall bisynthesis</fullName>
    </submittedName>
</protein>
<evidence type="ECO:0000313" key="3">
    <source>
        <dbReference type="EMBL" id="SFR06102.1"/>
    </source>
</evidence>
<name>A0A1I6DL72_9RHOB</name>
<dbReference type="SUPFAM" id="SSF53756">
    <property type="entry name" value="UDP-Glycosyltransferase/glycogen phosphorylase"/>
    <property type="match status" value="1"/>
</dbReference>
<evidence type="ECO:0000313" key="4">
    <source>
        <dbReference type="Proteomes" id="UP000199302"/>
    </source>
</evidence>
<evidence type="ECO:0000259" key="2">
    <source>
        <dbReference type="Pfam" id="PF13439"/>
    </source>
</evidence>
<dbReference type="InterPro" id="IPR001296">
    <property type="entry name" value="Glyco_trans_1"/>
</dbReference>
<dbReference type="Pfam" id="PF00534">
    <property type="entry name" value="Glycos_transf_1"/>
    <property type="match status" value="1"/>
</dbReference>
<feature type="domain" description="Glycosyl transferase family 1" evidence="1">
    <location>
        <begin position="220"/>
        <end position="373"/>
    </location>
</feature>
<feature type="domain" description="Glycosyltransferase subfamily 4-like N-terminal" evidence="2">
    <location>
        <begin position="38"/>
        <end position="200"/>
    </location>
</feature>
<dbReference type="Proteomes" id="UP000199302">
    <property type="component" value="Unassembled WGS sequence"/>
</dbReference>
<dbReference type="AlphaFoldDB" id="A0A1I6DL72"/>
<reference evidence="3 4" key="1">
    <citation type="submission" date="2016-10" db="EMBL/GenBank/DDBJ databases">
        <authorList>
            <person name="de Groot N.N."/>
        </authorList>
    </citation>
    <scope>NUCLEOTIDE SEQUENCE [LARGE SCALE GENOMIC DNA]</scope>
    <source>
        <strain evidence="4">KMM 9023,NRIC 0796,JCM 17311,KCTC 23692</strain>
    </source>
</reference>
<accession>A0A1I6DL72</accession>
<dbReference type="Pfam" id="PF13439">
    <property type="entry name" value="Glyco_transf_4"/>
    <property type="match status" value="1"/>
</dbReference>
<evidence type="ECO:0000259" key="1">
    <source>
        <dbReference type="Pfam" id="PF00534"/>
    </source>
</evidence>
<proteinExistence type="predicted"/>
<dbReference type="InterPro" id="IPR028098">
    <property type="entry name" value="Glyco_trans_4-like_N"/>
</dbReference>
<organism evidence="3 4">
    <name type="scientific">Poseidonocella sedimentorum</name>
    <dbReference type="NCBI Taxonomy" id="871652"/>
    <lineage>
        <taxon>Bacteria</taxon>
        <taxon>Pseudomonadati</taxon>
        <taxon>Pseudomonadota</taxon>
        <taxon>Alphaproteobacteria</taxon>
        <taxon>Rhodobacterales</taxon>
        <taxon>Roseobacteraceae</taxon>
        <taxon>Poseidonocella</taxon>
    </lineage>
</organism>
<dbReference type="STRING" id="871652.SAMN04515673_10447"/>
<keyword evidence="3" id="KW-0808">Transferase</keyword>
<dbReference type="EMBL" id="FOYI01000004">
    <property type="protein sequence ID" value="SFR06102.1"/>
    <property type="molecule type" value="Genomic_DNA"/>
</dbReference>
<dbReference type="PANTHER" id="PTHR12526:SF631">
    <property type="entry name" value="BLL6306 PROTEIN"/>
    <property type="match status" value="1"/>
</dbReference>
<dbReference type="RefSeq" id="WP_177220482.1">
    <property type="nucleotide sequence ID" value="NZ_FOYI01000004.1"/>
</dbReference>
<dbReference type="GO" id="GO:0016757">
    <property type="term" value="F:glycosyltransferase activity"/>
    <property type="evidence" value="ECO:0007669"/>
    <property type="project" value="InterPro"/>
</dbReference>